<accession>A0A8S1MP03</accession>
<feature type="domain" description="Peptidase S11 D-alanyl-D-alanine carboxypeptidase A N-terminal" evidence="2">
    <location>
        <begin position="66"/>
        <end position="306"/>
    </location>
</feature>
<dbReference type="InterPro" id="IPR001967">
    <property type="entry name" value="Peptidase_S11_N"/>
</dbReference>
<dbReference type="PANTHER" id="PTHR21581:SF6">
    <property type="entry name" value="TRAFFICKING PROTEIN PARTICLE COMPLEX SUBUNIT 12"/>
    <property type="match status" value="1"/>
</dbReference>
<keyword evidence="4" id="KW-1185">Reference proteome</keyword>
<dbReference type="EMBL" id="CAJJDN010000044">
    <property type="protein sequence ID" value="CAD8082787.1"/>
    <property type="molecule type" value="Genomic_DNA"/>
</dbReference>
<dbReference type="OrthoDB" id="10254188at2759"/>
<dbReference type="Pfam" id="PF00768">
    <property type="entry name" value="Peptidase_S11"/>
    <property type="match status" value="1"/>
</dbReference>
<proteinExistence type="predicted"/>
<evidence type="ECO:0000313" key="3">
    <source>
        <dbReference type="EMBL" id="CAD8082787.1"/>
    </source>
</evidence>
<dbReference type="Proteomes" id="UP000692954">
    <property type="component" value="Unassembled WGS sequence"/>
</dbReference>
<reference evidence="3" key="1">
    <citation type="submission" date="2021-01" db="EMBL/GenBank/DDBJ databases">
        <authorList>
            <consortium name="Genoscope - CEA"/>
            <person name="William W."/>
        </authorList>
    </citation>
    <scope>NUCLEOTIDE SEQUENCE</scope>
</reference>
<dbReference type="PANTHER" id="PTHR21581">
    <property type="entry name" value="D-ALANYL-D-ALANINE CARBOXYPEPTIDASE"/>
    <property type="match status" value="1"/>
</dbReference>
<evidence type="ECO:0000259" key="2">
    <source>
        <dbReference type="Pfam" id="PF00768"/>
    </source>
</evidence>
<evidence type="ECO:0000256" key="1">
    <source>
        <dbReference type="SAM" id="MobiDB-lite"/>
    </source>
</evidence>
<comment type="caution">
    <text evidence="3">The sequence shown here is derived from an EMBL/GenBank/DDBJ whole genome shotgun (WGS) entry which is preliminary data.</text>
</comment>
<name>A0A8S1MP03_9CILI</name>
<evidence type="ECO:0000313" key="4">
    <source>
        <dbReference type="Proteomes" id="UP000692954"/>
    </source>
</evidence>
<feature type="region of interest" description="Disordered" evidence="1">
    <location>
        <begin position="1"/>
        <end position="54"/>
    </location>
</feature>
<organism evidence="3 4">
    <name type="scientific">Paramecium sonneborni</name>
    <dbReference type="NCBI Taxonomy" id="65129"/>
    <lineage>
        <taxon>Eukaryota</taxon>
        <taxon>Sar</taxon>
        <taxon>Alveolata</taxon>
        <taxon>Ciliophora</taxon>
        <taxon>Intramacronucleata</taxon>
        <taxon>Oligohymenophorea</taxon>
        <taxon>Peniculida</taxon>
        <taxon>Parameciidae</taxon>
        <taxon>Paramecium</taxon>
    </lineage>
</organism>
<gene>
    <name evidence="3" type="ORF">PSON_ATCC_30995.1.T0440047</name>
</gene>
<dbReference type="AlphaFoldDB" id="A0A8S1MP03"/>
<sequence>MFKPPLPNQRLSSKALDQPMIQVRSIGSSQSNRPNRTSSGSRHRPGSSQRSLSFSKTDLHSKYGVPLVTAQNFIVMNGNNGQNLTSFNSKKRVQVASLTKLMTSYVAIQLIRDLKINLYQIMYVSYDAVQISGTSAFLHPYDRITLFDLLHGLMLPSGNDAANVIAENLSSFIKDPVSNIALQYRIQPFISLMNQYALQLDMNDTQFYNPHGLSNDQSFSSAQDLAILCKQIINDPLIMEIVNKKEHQATIQRNNKLIKLTWENTNRMLDFEGYCGFKTGFTNKAGPCLATLFKKDSICLIIIILNCLSKEVRWDDTLKLSNWAQRKLSLS</sequence>
<dbReference type="GO" id="GO:0006508">
    <property type="term" value="P:proteolysis"/>
    <property type="evidence" value="ECO:0007669"/>
    <property type="project" value="InterPro"/>
</dbReference>
<dbReference type="GO" id="GO:0009002">
    <property type="term" value="F:serine-type D-Ala-D-Ala carboxypeptidase activity"/>
    <property type="evidence" value="ECO:0007669"/>
    <property type="project" value="InterPro"/>
</dbReference>
<dbReference type="FunFam" id="3.40.710.10:FF:000096">
    <property type="entry name" value="Uncharacterized protein"/>
    <property type="match status" value="1"/>
</dbReference>
<protein>
    <recommendedName>
        <fullName evidence="2">Peptidase S11 D-alanyl-D-alanine carboxypeptidase A N-terminal domain-containing protein</fullName>
    </recommendedName>
</protein>
<feature type="compositionally biased region" description="Polar residues" evidence="1">
    <location>
        <begin position="25"/>
        <end position="54"/>
    </location>
</feature>